<comment type="similarity">
    <text evidence="1">Belongs to the peptidase S8 family.</text>
</comment>
<dbReference type="Proteomes" id="UP000887578">
    <property type="component" value="Unplaced"/>
</dbReference>
<dbReference type="AlphaFoldDB" id="A0A914PL56"/>
<dbReference type="Pfam" id="PF21223">
    <property type="entry name" value="TPPII_Ig-like-1"/>
    <property type="match status" value="1"/>
</dbReference>
<dbReference type="InterPro" id="IPR000209">
    <property type="entry name" value="Peptidase_S8/S53_dom"/>
</dbReference>
<comment type="caution">
    <text evidence="1">Lacks conserved residue(s) required for the propagation of feature annotation.</text>
</comment>
<dbReference type="Gene3D" id="2.60.40.3170">
    <property type="match status" value="1"/>
</dbReference>
<organism evidence="4 5">
    <name type="scientific">Panagrolaimus davidi</name>
    <dbReference type="NCBI Taxonomy" id="227884"/>
    <lineage>
        <taxon>Eukaryota</taxon>
        <taxon>Metazoa</taxon>
        <taxon>Ecdysozoa</taxon>
        <taxon>Nematoda</taxon>
        <taxon>Chromadorea</taxon>
        <taxon>Rhabditida</taxon>
        <taxon>Tylenchina</taxon>
        <taxon>Panagrolaimomorpha</taxon>
        <taxon>Panagrolaimoidea</taxon>
        <taxon>Panagrolaimidae</taxon>
        <taxon>Panagrolaimus</taxon>
    </lineage>
</organism>
<dbReference type="Pfam" id="PF00082">
    <property type="entry name" value="Peptidase_S8"/>
    <property type="match status" value="1"/>
</dbReference>
<evidence type="ECO:0000259" key="2">
    <source>
        <dbReference type="Pfam" id="PF00082"/>
    </source>
</evidence>
<dbReference type="PROSITE" id="PS51892">
    <property type="entry name" value="SUBTILASE"/>
    <property type="match status" value="1"/>
</dbReference>
<dbReference type="WBParaSite" id="PDA_v2.g18687.t1">
    <property type="protein sequence ID" value="PDA_v2.g18687.t1"/>
    <property type="gene ID" value="PDA_v2.g18687"/>
</dbReference>
<dbReference type="InterPro" id="IPR046939">
    <property type="entry name" value="TPPII_C_sf"/>
</dbReference>
<evidence type="ECO:0000259" key="3">
    <source>
        <dbReference type="Pfam" id="PF21223"/>
    </source>
</evidence>
<dbReference type="InterPro" id="IPR036852">
    <property type="entry name" value="Peptidase_S8/S53_dom_sf"/>
</dbReference>
<sequence length="815" mass="95612">MVSSFSSQGPMSKSGGCGVTLVAPGHGVAEMPRHYSYKTQLYDATSYSCPNAVGAISCLISGLKAKSIPITFFKLKLALINTAFLPKNGCKLSFGNGIIQIKKAFKFYVKNLNIFPIQIANITTSLVENNMFWNKFWDKNIKQSGIILNVTDNKKIYNYVVKININTNFSNENLFKLKWNLKLSKNAETFIKDFSIVNENNEFSIKIDITELKQNSINYAEIIGFDSSNHFWGPLFYFPITIIIPKILTEKINEIIVLNSIFPFRLFIPPFSSEICGFFIRLKILENRNSDVNVQIQCGEFHGIMNDIWVENLDFDEKHILQKCKYVLSFNNNIHEICIILDEEKKIDSFKFQFELCFIGKPSIFSQILSLFMPSENEDDVEKSETNSIAEYSKDNEIRYNFRAQKVKFTNFNGKTYFITTYYFTGEFLIKKTWCEFYLKFYGIELVKPFKYCKTQIFTLSKKFYDGYGDSCPPKRMILLPGKYIVKGLCEYLDDRIYSKLSPFDVRLPEIAITVNSNKVLKNFWNNSFDETVKYTKWIIGYTGSYLPISSNVEKYLNNLNENDSKLWLNILQKYYNNFETENVKKVAYLFLQKSKAKKLLQNFKKMENNVYFYEKELIKTRKSIILDILFYKTDAILNEYLKNNENIPIIFKTNFDFANFESKMKDESIFDILWSIFTYNIYQNETKKPKNNCPKLLNENVNFEQKNENYNIRPNLKTKDRKNVKNVTLLFLKFAEESDIRKTFILIKKALIFGNFGTALFYLNKISTENHTISNFKIFDEIIIKILKQLGWKHLIEAHENALLDRHRNYFRMF</sequence>
<dbReference type="InterPro" id="IPR046940">
    <property type="entry name" value="TPPII_Ig-like_sf"/>
</dbReference>
<dbReference type="InterPro" id="IPR048383">
    <property type="entry name" value="TPPII_Ig-like-1"/>
</dbReference>
<dbReference type="Gene3D" id="3.40.50.200">
    <property type="entry name" value="Peptidase S8/S53 domain"/>
    <property type="match status" value="1"/>
</dbReference>
<keyword evidence="4" id="KW-1185">Reference proteome</keyword>
<protein>
    <submittedName>
        <fullName evidence="5">Peptidase S8/S53 domain-containing protein</fullName>
    </submittedName>
</protein>
<reference evidence="5" key="1">
    <citation type="submission" date="2022-11" db="UniProtKB">
        <authorList>
            <consortium name="WormBaseParasite"/>
        </authorList>
    </citation>
    <scope>IDENTIFICATION</scope>
</reference>
<feature type="domain" description="Peptidase S8/S53" evidence="2">
    <location>
        <begin position="2"/>
        <end position="97"/>
    </location>
</feature>
<evidence type="ECO:0000313" key="4">
    <source>
        <dbReference type="Proteomes" id="UP000887578"/>
    </source>
</evidence>
<feature type="domain" description="Tripeptidyl-peptidase II first Ig-like" evidence="3">
    <location>
        <begin position="143"/>
        <end position="243"/>
    </location>
</feature>
<dbReference type="GO" id="GO:0004252">
    <property type="term" value="F:serine-type endopeptidase activity"/>
    <property type="evidence" value="ECO:0007669"/>
    <property type="project" value="InterPro"/>
</dbReference>
<dbReference type="GO" id="GO:0006508">
    <property type="term" value="P:proteolysis"/>
    <property type="evidence" value="ECO:0007669"/>
    <property type="project" value="InterPro"/>
</dbReference>
<accession>A0A914PL56</accession>
<proteinExistence type="inferred from homology"/>
<name>A0A914PL56_9BILA</name>
<evidence type="ECO:0000256" key="1">
    <source>
        <dbReference type="PROSITE-ProRule" id="PRU01240"/>
    </source>
</evidence>
<evidence type="ECO:0000313" key="5">
    <source>
        <dbReference type="WBParaSite" id="PDA_v2.g18687.t1"/>
    </source>
</evidence>
<dbReference type="Gene3D" id="1.25.40.710">
    <property type="match status" value="1"/>
</dbReference>
<dbReference type="SUPFAM" id="SSF52743">
    <property type="entry name" value="Subtilisin-like"/>
    <property type="match status" value="1"/>
</dbReference>